<feature type="transmembrane region" description="Helical" evidence="10">
    <location>
        <begin position="322"/>
        <end position="345"/>
    </location>
</feature>
<feature type="transmembrane region" description="Helical" evidence="10">
    <location>
        <begin position="398"/>
        <end position="419"/>
    </location>
</feature>
<dbReference type="PANTHER" id="PTHR43823:SF3">
    <property type="entry name" value="MULTIDRUG EXPORT PROTEIN MEPA"/>
    <property type="match status" value="1"/>
</dbReference>
<feature type="transmembrane region" description="Helical" evidence="10">
    <location>
        <begin position="280"/>
        <end position="301"/>
    </location>
</feature>
<dbReference type="InterPro" id="IPR048279">
    <property type="entry name" value="MdtK-like"/>
</dbReference>
<organism evidence="11 12">
    <name type="scientific">Maccoyibacter intestinihominis</name>
    <dbReference type="NCBI Taxonomy" id="3133499"/>
    <lineage>
        <taxon>Bacteria</taxon>
        <taxon>Bacillati</taxon>
        <taxon>Bacillota</taxon>
        <taxon>Clostridia</taxon>
        <taxon>Lachnospirales</taxon>
        <taxon>Lachnospiraceae</taxon>
        <taxon>Maccoyibacter</taxon>
    </lineage>
</organism>
<comment type="caution">
    <text evidence="11">The sequence shown here is derived from an EMBL/GenBank/DDBJ whole genome shotgun (WGS) entry which is preliminary data.</text>
</comment>
<evidence type="ECO:0000256" key="8">
    <source>
        <dbReference type="ARBA" id="ARBA00023136"/>
    </source>
</evidence>
<reference evidence="11 12" key="1">
    <citation type="submission" date="2024-03" db="EMBL/GenBank/DDBJ databases">
        <title>Human intestinal bacterial collection.</title>
        <authorList>
            <person name="Pauvert C."/>
            <person name="Hitch T.C.A."/>
            <person name="Clavel T."/>
        </authorList>
    </citation>
    <scope>NUCLEOTIDE SEQUENCE [LARGE SCALE GENOMIC DNA]</scope>
    <source>
        <strain evidence="11 12">CLA-AA-H185</strain>
    </source>
</reference>
<feature type="transmembrane region" description="Helical" evidence="10">
    <location>
        <begin position="22"/>
        <end position="39"/>
    </location>
</feature>
<evidence type="ECO:0000256" key="3">
    <source>
        <dbReference type="ARBA" id="ARBA00022106"/>
    </source>
</evidence>
<feature type="transmembrane region" description="Helical" evidence="10">
    <location>
        <begin position="238"/>
        <end position="260"/>
    </location>
</feature>
<evidence type="ECO:0000256" key="10">
    <source>
        <dbReference type="SAM" id="Phobius"/>
    </source>
</evidence>
<keyword evidence="7 10" id="KW-1133">Transmembrane helix</keyword>
<keyword evidence="5" id="KW-1003">Cell membrane</keyword>
<evidence type="ECO:0000256" key="9">
    <source>
        <dbReference type="ARBA" id="ARBA00023251"/>
    </source>
</evidence>
<feature type="transmembrane region" description="Helical" evidence="10">
    <location>
        <begin position="59"/>
        <end position="79"/>
    </location>
</feature>
<dbReference type="Proteomes" id="UP001454489">
    <property type="component" value="Unassembled WGS sequence"/>
</dbReference>
<evidence type="ECO:0000256" key="6">
    <source>
        <dbReference type="ARBA" id="ARBA00022692"/>
    </source>
</evidence>
<evidence type="ECO:0000256" key="7">
    <source>
        <dbReference type="ARBA" id="ARBA00022989"/>
    </source>
</evidence>
<evidence type="ECO:0000256" key="4">
    <source>
        <dbReference type="ARBA" id="ARBA00022448"/>
    </source>
</evidence>
<dbReference type="InterPro" id="IPR002528">
    <property type="entry name" value="MATE_fam"/>
</dbReference>
<proteinExistence type="inferred from homology"/>
<dbReference type="CDD" id="cd13143">
    <property type="entry name" value="MATE_MepA_like"/>
    <property type="match status" value="1"/>
</dbReference>
<evidence type="ECO:0000256" key="1">
    <source>
        <dbReference type="ARBA" id="ARBA00004651"/>
    </source>
</evidence>
<dbReference type="EMBL" id="JBBMEX010000013">
    <property type="protein sequence ID" value="MEQ2558477.1"/>
    <property type="molecule type" value="Genomic_DNA"/>
</dbReference>
<feature type="transmembrane region" description="Helical" evidence="10">
    <location>
        <begin position="370"/>
        <end position="391"/>
    </location>
</feature>
<evidence type="ECO:0000313" key="11">
    <source>
        <dbReference type="EMBL" id="MEQ2558477.1"/>
    </source>
</evidence>
<feature type="transmembrane region" description="Helical" evidence="10">
    <location>
        <begin position="425"/>
        <end position="444"/>
    </location>
</feature>
<dbReference type="Pfam" id="PF01554">
    <property type="entry name" value="MatE"/>
    <property type="match status" value="2"/>
</dbReference>
<keyword evidence="8 10" id="KW-0472">Membrane</keyword>
<dbReference type="NCBIfam" id="TIGR00797">
    <property type="entry name" value="matE"/>
    <property type="match status" value="1"/>
</dbReference>
<keyword evidence="6 10" id="KW-0812">Transmembrane</keyword>
<feature type="transmembrane region" description="Helical" evidence="10">
    <location>
        <begin position="100"/>
        <end position="119"/>
    </location>
</feature>
<dbReference type="PIRSF" id="PIRSF006603">
    <property type="entry name" value="DinF"/>
    <property type="match status" value="1"/>
</dbReference>
<accession>A0ABV1HFJ8</accession>
<keyword evidence="4" id="KW-0813">Transport</keyword>
<dbReference type="InterPro" id="IPR045070">
    <property type="entry name" value="MATE_MepA-like"/>
</dbReference>
<dbReference type="RefSeq" id="WP_177962937.1">
    <property type="nucleotide sequence ID" value="NZ_JBBMEX010000013.1"/>
</dbReference>
<evidence type="ECO:0000256" key="2">
    <source>
        <dbReference type="ARBA" id="ARBA00008417"/>
    </source>
</evidence>
<feature type="transmembrane region" description="Helical" evidence="10">
    <location>
        <begin position="168"/>
        <end position="189"/>
    </location>
</feature>
<sequence>MNDTNENNPLGYEKLSVLLKRFAIPSIIAMVVSSLYNIVDQIFIGQGVGYLGNAATNVAFPLTTICLAITLLISIGSASRFSLSLGEGDADRAAQAVGNALAMMVLFGILYTLCIEIFLVPLLNAFGATQDVLPYAIEYTRITAVGMPLLIITNGMSNLARADGSPNYSMMCMLIGAIINTILDPLFIFKFHMGVRGAAFATVIGQFFSFLMALYYVKKFTHIRLKKQHFILKPQVCLNIASLGMSNCLNQVAITFVQIVMNNSMTYYGAKTIYGSEIPLAASGIVMKTNGILLSVIIGLSQGSQPIIGFNYGAKQYDRVRGIYRLAISCNLVVSAIGFVLFQFFPKQIIALFGTGDELYFTFAVRFMRIFLFMVIVNGVQLLSSNFFAAIGKPLKGMLLSLTRQVFFLIPLLLILPMFFGMDGILFSAPIADTAAFLTTVILIRKEMNLMREQELALK</sequence>
<gene>
    <name evidence="11" type="ORF">WMO43_11460</name>
</gene>
<keyword evidence="9" id="KW-0046">Antibiotic resistance</keyword>
<comment type="similarity">
    <text evidence="2">Belongs to the multi antimicrobial extrusion (MATE) (TC 2.A.66.1) family. MepA subfamily.</text>
</comment>
<keyword evidence="12" id="KW-1185">Reference proteome</keyword>
<dbReference type="InterPro" id="IPR051327">
    <property type="entry name" value="MATE_MepA_subfamily"/>
</dbReference>
<feature type="transmembrane region" description="Helical" evidence="10">
    <location>
        <begin position="139"/>
        <end position="156"/>
    </location>
</feature>
<evidence type="ECO:0000313" key="12">
    <source>
        <dbReference type="Proteomes" id="UP001454489"/>
    </source>
</evidence>
<feature type="transmembrane region" description="Helical" evidence="10">
    <location>
        <begin position="195"/>
        <end position="217"/>
    </location>
</feature>
<comment type="subcellular location">
    <subcellularLocation>
        <location evidence="1">Cell membrane</location>
        <topology evidence="1">Multi-pass membrane protein</topology>
    </subcellularLocation>
</comment>
<protein>
    <recommendedName>
        <fullName evidence="3">Multidrug export protein MepA</fullName>
    </recommendedName>
</protein>
<evidence type="ECO:0000256" key="5">
    <source>
        <dbReference type="ARBA" id="ARBA00022475"/>
    </source>
</evidence>
<name>A0ABV1HFJ8_9FIRM</name>
<dbReference type="PANTHER" id="PTHR43823">
    <property type="entry name" value="SPORULATION PROTEIN YKVU"/>
    <property type="match status" value="1"/>
</dbReference>